<evidence type="ECO:0000313" key="3">
    <source>
        <dbReference type="Proteomes" id="UP000292702"/>
    </source>
</evidence>
<dbReference type="OrthoDB" id="2804180at2759"/>
<comment type="caution">
    <text evidence="2">The sequence shown here is derived from an EMBL/GenBank/DDBJ whole genome shotgun (WGS) entry which is preliminary data.</text>
</comment>
<evidence type="ECO:0000256" key="1">
    <source>
        <dbReference type="SAM" id="MobiDB-lite"/>
    </source>
</evidence>
<proteinExistence type="predicted"/>
<reference evidence="2 3" key="1">
    <citation type="submission" date="2018-11" db="EMBL/GenBank/DDBJ databases">
        <title>Genome assembly of Steccherinum ochraceum LE-BIN_3174, the white-rot fungus of the Steccherinaceae family (The Residual Polyporoid clade, Polyporales, Basidiomycota).</title>
        <authorList>
            <person name="Fedorova T.V."/>
            <person name="Glazunova O.A."/>
            <person name="Landesman E.O."/>
            <person name="Moiseenko K.V."/>
            <person name="Psurtseva N.V."/>
            <person name="Savinova O.S."/>
            <person name="Shakhova N.V."/>
            <person name="Tyazhelova T.V."/>
            <person name="Vasina D.V."/>
        </authorList>
    </citation>
    <scope>NUCLEOTIDE SEQUENCE [LARGE SCALE GENOMIC DNA]</scope>
    <source>
        <strain evidence="2 3">LE-BIN_3174</strain>
    </source>
</reference>
<evidence type="ECO:0000313" key="2">
    <source>
        <dbReference type="EMBL" id="TCD61004.1"/>
    </source>
</evidence>
<gene>
    <name evidence="2" type="ORF">EIP91_009174</name>
</gene>
<organism evidence="2 3">
    <name type="scientific">Steccherinum ochraceum</name>
    <dbReference type="NCBI Taxonomy" id="92696"/>
    <lineage>
        <taxon>Eukaryota</taxon>
        <taxon>Fungi</taxon>
        <taxon>Dikarya</taxon>
        <taxon>Basidiomycota</taxon>
        <taxon>Agaricomycotina</taxon>
        <taxon>Agaricomycetes</taxon>
        <taxon>Polyporales</taxon>
        <taxon>Steccherinaceae</taxon>
        <taxon>Steccherinum</taxon>
    </lineage>
</organism>
<dbReference type="Proteomes" id="UP000292702">
    <property type="component" value="Unassembled WGS sequence"/>
</dbReference>
<protein>
    <submittedName>
        <fullName evidence="2">Uncharacterized protein</fullName>
    </submittedName>
</protein>
<keyword evidence="3" id="KW-1185">Reference proteome</keyword>
<accession>A0A4R0RF14</accession>
<dbReference type="STRING" id="92696.A0A4R0RF14"/>
<feature type="compositionally biased region" description="Low complexity" evidence="1">
    <location>
        <begin position="102"/>
        <end position="112"/>
    </location>
</feature>
<name>A0A4R0RF14_9APHY</name>
<sequence>MSSPNKFHSLAHTEIFASTQRTLDFNTLDRALPSSLGPTRTPKSRSSSSPYPSPSISPPSSHNSPSTSPRSSTGSSQARAPVARSSTHANQAGARSRPSRPSRPSLQQRASSIAYSECSVSDKSESALSDDELPVFGRSVGISRTSSPEKKVRFPPMSAGSSVKVEVVTMGDDEEEEEEDQLEEEEGVEEEVTAPGATKKKIPKPAGEAGRPNSGGYNLQDALNWPRARYDKVNNFIKDLVVSELDSRVPFSKQVPSKIQYVRTQATSKFPCLLNYERSWAADAFIRSRLKYMKFVAEKNELEALAAEGRKLRKRRPTRSQGQDDDEE</sequence>
<feature type="region of interest" description="Disordered" evidence="1">
    <location>
        <begin position="28"/>
        <end position="218"/>
    </location>
</feature>
<feature type="compositionally biased region" description="Low complexity" evidence="1">
    <location>
        <begin position="58"/>
        <end position="76"/>
    </location>
</feature>
<feature type="compositionally biased region" description="Low complexity" evidence="1">
    <location>
        <begin position="38"/>
        <end position="50"/>
    </location>
</feature>
<dbReference type="EMBL" id="RWJN01000517">
    <property type="protein sequence ID" value="TCD61004.1"/>
    <property type="molecule type" value="Genomic_DNA"/>
</dbReference>
<dbReference type="AlphaFoldDB" id="A0A4R0RF14"/>
<feature type="compositionally biased region" description="Acidic residues" evidence="1">
    <location>
        <begin position="171"/>
        <end position="192"/>
    </location>
</feature>
<feature type="region of interest" description="Disordered" evidence="1">
    <location>
        <begin position="307"/>
        <end position="328"/>
    </location>
</feature>